<dbReference type="InterPro" id="IPR010982">
    <property type="entry name" value="Lambda_DNA-bd_dom_sf"/>
</dbReference>
<organism evidence="1 2">
    <name type="scientific">Prevotella intermedia</name>
    <dbReference type="NCBI Taxonomy" id="28131"/>
    <lineage>
        <taxon>Bacteria</taxon>
        <taxon>Pseudomonadati</taxon>
        <taxon>Bacteroidota</taxon>
        <taxon>Bacteroidia</taxon>
        <taxon>Bacteroidales</taxon>
        <taxon>Prevotellaceae</taxon>
        <taxon>Prevotella</taxon>
    </lineage>
</organism>
<dbReference type="EMBL" id="CP024723">
    <property type="protein sequence ID" value="ATV26348.1"/>
    <property type="molecule type" value="Genomic_DNA"/>
</dbReference>
<protein>
    <submittedName>
        <fullName evidence="1">Transcriptional regulator</fullName>
    </submittedName>
</protein>
<dbReference type="GO" id="GO:0003677">
    <property type="term" value="F:DNA binding"/>
    <property type="evidence" value="ECO:0007669"/>
    <property type="project" value="InterPro"/>
</dbReference>
<dbReference type="SUPFAM" id="SSF47413">
    <property type="entry name" value="lambda repressor-like DNA-binding domains"/>
    <property type="match status" value="1"/>
</dbReference>
<dbReference type="AlphaFoldDB" id="A0A2D3LPR4"/>
<evidence type="ECO:0000313" key="2">
    <source>
        <dbReference type="Proteomes" id="UP000229630"/>
    </source>
</evidence>
<name>A0A2D3LPR4_PREIN</name>
<sequence length="65" mass="7760">MEFKDYVNSLPNEREQTIMDLAKICRVSNSTVYRWLRGDFMPDPLKRKVIADYLHKPETELFPNV</sequence>
<evidence type="ECO:0000313" key="1">
    <source>
        <dbReference type="EMBL" id="ATV26348.1"/>
    </source>
</evidence>
<dbReference type="Gene3D" id="1.10.260.40">
    <property type="entry name" value="lambda repressor-like DNA-binding domains"/>
    <property type="match status" value="1"/>
</dbReference>
<dbReference type="CDD" id="cd00093">
    <property type="entry name" value="HTH_XRE"/>
    <property type="match status" value="1"/>
</dbReference>
<dbReference type="InterPro" id="IPR001387">
    <property type="entry name" value="Cro/C1-type_HTH"/>
</dbReference>
<reference evidence="1 2" key="1">
    <citation type="submission" date="2017-11" db="EMBL/GenBank/DDBJ databases">
        <title>Genome sequencing of Prevotella intermedia KCOM 2837.</title>
        <authorList>
            <person name="Kook J.-K."/>
            <person name="Park S.-N."/>
            <person name="Lim Y.K."/>
        </authorList>
    </citation>
    <scope>NUCLEOTIDE SEQUENCE [LARGE SCALE GENOMIC DNA]</scope>
    <source>
        <strain evidence="1 2">KCOM 2837</strain>
    </source>
</reference>
<proteinExistence type="predicted"/>
<dbReference type="PROSITE" id="PS50943">
    <property type="entry name" value="HTH_CROC1"/>
    <property type="match status" value="1"/>
</dbReference>
<accession>A0A2D3LPR4</accession>
<dbReference type="RefSeq" id="WP_099995084.1">
    <property type="nucleotide sequence ID" value="NZ_CP024723.1"/>
</dbReference>
<gene>
    <name evidence="1" type="ORF">CTM62_06195</name>
</gene>
<dbReference type="Proteomes" id="UP000229630">
    <property type="component" value="Chromosome 1"/>
</dbReference>